<dbReference type="Pfam" id="PF02984">
    <property type="entry name" value="Cyclin_C"/>
    <property type="match status" value="1"/>
</dbReference>
<dbReference type="InterPro" id="IPR002509">
    <property type="entry name" value="NODB_dom"/>
</dbReference>
<dbReference type="Pfam" id="PF01522">
    <property type="entry name" value="Polysacc_deac_1"/>
    <property type="match status" value="1"/>
</dbReference>
<dbReference type="CDD" id="cd10919">
    <property type="entry name" value="CE4_CDA_like"/>
    <property type="match status" value="1"/>
</dbReference>
<evidence type="ECO:0000256" key="3">
    <source>
        <dbReference type="ARBA" id="ARBA00023306"/>
    </source>
</evidence>
<protein>
    <submittedName>
        <fullName evidence="7">Chitin</fullName>
    </submittedName>
</protein>
<dbReference type="SUPFAM" id="SSF47954">
    <property type="entry name" value="Cyclin-like"/>
    <property type="match status" value="2"/>
</dbReference>
<dbReference type="GO" id="GO:0005975">
    <property type="term" value="P:carbohydrate metabolic process"/>
    <property type="evidence" value="ECO:0007669"/>
    <property type="project" value="InterPro"/>
</dbReference>
<dbReference type="PROSITE" id="PS00292">
    <property type="entry name" value="CYCLINS"/>
    <property type="match status" value="1"/>
</dbReference>
<keyword evidence="8" id="KW-1185">Reference proteome</keyword>
<dbReference type="Gene3D" id="1.10.472.10">
    <property type="entry name" value="Cyclin-like"/>
    <property type="match status" value="2"/>
</dbReference>
<dbReference type="Pfam" id="PF00134">
    <property type="entry name" value="Cyclin_N"/>
    <property type="match status" value="1"/>
</dbReference>
<dbReference type="EMBL" id="LHPG02000007">
    <property type="protein sequence ID" value="PRW57450.1"/>
    <property type="molecule type" value="Genomic_DNA"/>
</dbReference>
<proteinExistence type="predicted"/>
<evidence type="ECO:0000313" key="7">
    <source>
        <dbReference type="EMBL" id="PRW57450.1"/>
    </source>
</evidence>
<feature type="chain" id="PRO_5015124391" evidence="5">
    <location>
        <begin position="20"/>
        <end position="684"/>
    </location>
</feature>
<dbReference type="GO" id="GO:0051301">
    <property type="term" value="P:cell division"/>
    <property type="evidence" value="ECO:0007669"/>
    <property type="project" value="UniProtKB-KW"/>
</dbReference>
<keyword evidence="2" id="KW-0195">Cyclin</keyword>
<evidence type="ECO:0000259" key="6">
    <source>
        <dbReference type="SMART" id="SM01332"/>
    </source>
</evidence>
<dbReference type="GO" id="GO:0016810">
    <property type="term" value="F:hydrolase activity, acting on carbon-nitrogen (but not peptide) bonds"/>
    <property type="evidence" value="ECO:0007669"/>
    <property type="project" value="InterPro"/>
</dbReference>
<dbReference type="SMR" id="A0A2P6TTQ3"/>
<evidence type="ECO:0000313" key="8">
    <source>
        <dbReference type="Proteomes" id="UP000239899"/>
    </source>
</evidence>
<dbReference type="OrthoDB" id="504708at2759"/>
<keyword evidence="5" id="KW-0732">Signal</keyword>
<name>A0A2P6TTQ3_CHLSO</name>
<keyword evidence="3" id="KW-0131">Cell cycle</keyword>
<organism evidence="7 8">
    <name type="scientific">Chlorella sorokiniana</name>
    <name type="common">Freshwater green alga</name>
    <dbReference type="NCBI Taxonomy" id="3076"/>
    <lineage>
        <taxon>Eukaryota</taxon>
        <taxon>Viridiplantae</taxon>
        <taxon>Chlorophyta</taxon>
        <taxon>core chlorophytes</taxon>
        <taxon>Trebouxiophyceae</taxon>
        <taxon>Chlorellales</taxon>
        <taxon>Chlorellaceae</taxon>
        <taxon>Chlorella clade</taxon>
        <taxon>Chlorella</taxon>
    </lineage>
</organism>
<dbReference type="InterPro" id="IPR036915">
    <property type="entry name" value="Cyclin-like_sf"/>
</dbReference>
<dbReference type="STRING" id="3076.A0A2P6TTQ3"/>
<evidence type="ECO:0000256" key="4">
    <source>
        <dbReference type="SAM" id="MobiDB-lite"/>
    </source>
</evidence>
<keyword evidence="1" id="KW-0132">Cell division</keyword>
<feature type="domain" description="Cyclin C-terminal" evidence="6">
    <location>
        <begin position="526"/>
        <end position="651"/>
    </location>
</feature>
<dbReference type="PANTHER" id="PTHR45985:SF3">
    <property type="entry name" value="CHITIN DEACETYLASE-LIKE 4"/>
    <property type="match status" value="1"/>
</dbReference>
<feature type="signal peptide" evidence="5">
    <location>
        <begin position="1"/>
        <end position="19"/>
    </location>
</feature>
<evidence type="ECO:0000256" key="1">
    <source>
        <dbReference type="ARBA" id="ARBA00022618"/>
    </source>
</evidence>
<dbReference type="PANTHER" id="PTHR45985">
    <property type="match status" value="1"/>
</dbReference>
<comment type="caution">
    <text evidence="7">The sequence shown here is derived from an EMBL/GenBank/DDBJ whole genome shotgun (WGS) entry which is preliminary data.</text>
</comment>
<evidence type="ECO:0000256" key="2">
    <source>
        <dbReference type="ARBA" id="ARBA00023127"/>
    </source>
</evidence>
<dbReference type="Proteomes" id="UP000239899">
    <property type="component" value="Unassembled WGS sequence"/>
</dbReference>
<feature type="region of interest" description="Disordered" evidence="4">
    <location>
        <begin position="665"/>
        <end position="684"/>
    </location>
</feature>
<gene>
    <name evidence="7" type="ORF">C2E21_4131</name>
</gene>
<dbReference type="InterPro" id="IPR052740">
    <property type="entry name" value="CE4"/>
</dbReference>
<dbReference type="AlphaFoldDB" id="A0A2P6TTQ3"/>
<dbReference type="InterPro" id="IPR006671">
    <property type="entry name" value="Cyclin_N"/>
</dbReference>
<reference evidence="7 8" key="1">
    <citation type="journal article" date="2018" name="Plant J.">
        <title>Genome sequences of Chlorella sorokiniana UTEX 1602 and Micractinium conductrix SAG 241.80: implications to maltose excretion by a green alga.</title>
        <authorList>
            <person name="Arriola M.B."/>
            <person name="Velmurugan N."/>
            <person name="Zhang Y."/>
            <person name="Plunkett M.H."/>
            <person name="Hondzo H."/>
            <person name="Barney B.M."/>
        </authorList>
    </citation>
    <scope>NUCLEOTIDE SEQUENCE [LARGE SCALE GENOMIC DNA]</scope>
    <source>
        <strain evidence="8">UTEX 1602</strain>
    </source>
</reference>
<dbReference type="InterPro" id="IPR011330">
    <property type="entry name" value="Glyco_hydro/deAcase_b/a-brl"/>
</dbReference>
<accession>A0A2P6TTQ3</accession>
<dbReference type="InterPro" id="IPR048258">
    <property type="entry name" value="Cyclins_cyclin-box"/>
</dbReference>
<dbReference type="SMART" id="SM01332">
    <property type="entry name" value="Cyclin_C"/>
    <property type="match status" value="1"/>
</dbReference>
<dbReference type="SUPFAM" id="SSF88713">
    <property type="entry name" value="Glycoside hydrolase/deacetylase"/>
    <property type="match status" value="1"/>
</dbReference>
<sequence length="684" mass="76235">MRLLQSLAILLLIACHAAAYPCTPDDLASCPKAPGGLRPDQVPQFITITWDDGISPFSYGLVEKIMGGLKQRNDCPIPSTYYICVTDTIPAAVQALYMAGNEIATHTMTHVGNPSREEIVGARTWLANATGIPESKIVGFRAPFLLHDEQGRNVLAEAGFLYDSSIPDNVPSKISPSLDQRSWPYRMDQGIPQDCDTGSCSPGERHNLWEVPLWSVADENGQPIASMDPPGNAYDNYKRELERRLSGNRAPLGLFFHAGLQSEASRVDELRRFIEYAANQPDVWFVTTQQLLAWMENPVPASRVAQQLKCEKPTDVKADNVCETYVGDCKFGTFDGTKCKLRGCRHLTGEFEPARTKRARLSRACQYRWPAWAAIAAEPEAQWRRQYELLSLREAEAGCLPSVAAVRRAQQSVTERHRAILTEWLCEVSFDWDLDSTIVFKAVAYLDHFLEQQPVEALSRFQLLGLACLRAAMGDARKPSQLEEMEKKLDAKNFAYISDDTYTASEVEAETQVIAALVPQHLKRCPNAKMFLRSFWYRATLRQVVHADEMHIYTLASFLLQLALLDLECSGHAPSLMAAAALSVSLEAFDKESWPAALQQFGSYLPSDLAAAKARLVELQATQAAEQLRPIWRGMHEQHSYPEYDAEWSRVVLIFSCVSRSHLLPSGASSPPPQDTPAAAMLID</sequence>
<dbReference type="Gene3D" id="3.20.20.370">
    <property type="entry name" value="Glycoside hydrolase/deacetylase"/>
    <property type="match status" value="1"/>
</dbReference>
<dbReference type="PROSITE" id="PS51257">
    <property type="entry name" value="PROKAR_LIPOPROTEIN"/>
    <property type="match status" value="1"/>
</dbReference>
<dbReference type="InterPro" id="IPR004367">
    <property type="entry name" value="Cyclin_C-dom"/>
</dbReference>
<evidence type="ECO:0000256" key="5">
    <source>
        <dbReference type="SAM" id="SignalP"/>
    </source>
</evidence>